<evidence type="ECO:0000313" key="2">
    <source>
        <dbReference type="Proteomes" id="UP001239795"/>
    </source>
</evidence>
<dbReference type="Proteomes" id="UP001239795">
    <property type="component" value="Unassembled WGS sequence"/>
</dbReference>
<keyword evidence="2" id="KW-1185">Reference proteome</keyword>
<gene>
    <name evidence="1" type="ORF">CMEL01_13998</name>
</gene>
<sequence length="181" mass="19910">MSSPHVTIDFEALRSQVASIVIEVAKSRPAGIAGIAGENSWFRVRRINGILLVIEIDEAGGYVYREMVTAIGNEDRVDFLVNVERREADQSNEQHDEDVIMTDAPPIQPAEGGIVFTKIYSGGIESLTRELKELTIVDSDGMEKITCGVAQLSITPHRTFSVENTQVGETSEDVQMANSDW</sequence>
<evidence type="ECO:0000313" key="1">
    <source>
        <dbReference type="EMBL" id="KAK1462031.1"/>
    </source>
</evidence>
<protein>
    <submittedName>
        <fullName evidence="1">Uncharacterized protein</fullName>
    </submittedName>
</protein>
<accession>A0AAI9UU01</accession>
<reference evidence="1 2" key="1">
    <citation type="submission" date="2016-10" db="EMBL/GenBank/DDBJ databases">
        <title>The genome sequence of Colletotrichum fioriniae PJ7.</title>
        <authorList>
            <person name="Baroncelli R."/>
        </authorList>
    </citation>
    <scope>NUCLEOTIDE SEQUENCE [LARGE SCALE GENOMIC DNA]</scope>
    <source>
        <strain evidence="1">Col 31</strain>
    </source>
</reference>
<comment type="caution">
    <text evidence="1">The sequence shown here is derived from an EMBL/GenBank/DDBJ whole genome shotgun (WGS) entry which is preliminary data.</text>
</comment>
<dbReference type="AlphaFoldDB" id="A0AAI9UU01"/>
<proteinExistence type="predicted"/>
<dbReference type="EMBL" id="MLGG01000009">
    <property type="protein sequence ID" value="KAK1462031.1"/>
    <property type="molecule type" value="Genomic_DNA"/>
</dbReference>
<organism evidence="1 2">
    <name type="scientific">Colletotrichum melonis</name>
    <dbReference type="NCBI Taxonomy" id="1209925"/>
    <lineage>
        <taxon>Eukaryota</taxon>
        <taxon>Fungi</taxon>
        <taxon>Dikarya</taxon>
        <taxon>Ascomycota</taxon>
        <taxon>Pezizomycotina</taxon>
        <taxon>Sordariomycetes</taxon>
        <taxon>Hypocreomycetidae</taxon>
        <taxon>Glomerellales</taxon>
        <taxon>Glomerellaceae</taxon>
        <taxon>Colletotrichum</taxon>
        <taxon>Colletotrichum acutatum species complex</taxon>
    </lineage>
</organism>
<name>A0AAI9UU01_9PEZI</name>